<protein>
    <submittedName>
        <fullName evidence="2">Uncharacterized protein</fullName>
    </submittedName>
</protein>
<accession>A0AA40EQ11</accession>
<reference evidence="2" key="1">
    <citation type="submission" date="2023-06" db="EMBL/GenBank/DDBJ databases">
        <title>Genome-scale phylogeny and comparative genomics of the fungal order Sordariales.</title>
        <authorList>
            <consortium name="Lawrence Berkeley National Laboratory"/>
            <person name="Hensen N."/>
            <person name="Bonometti L."/>
            <person name="Westerberg I."/>
            <person name="Brannstrom I.O."/>
            <person name="Guillou S."/>
            <person name="Cros-Aarteil S."/>
            <person name="Calhoun S."/>
            <person name="Haridas S."/>
            <person name="Kuo A."/>
            <person name="Mondo S."/>
            <person name="Pangilinan J."/>
            <person name="Riley R."/>
            <person name="LaButti K."/>
            <person name="Andreopoulos B."/>
            <person name="Lipzen A."/>
            <person name="Chen C."/>
            <person name="Yanf M."/>
            <person name="Daum C."/>
            <person name="Ng V."/>
            <person name="Clum A."/>
            <person name="Steindorff A."/>
            <person name="Ohm R."/>
            <person name="Martin F."/>
            <person name="Silar P."/>
            <person name="Natvig D."/>
            <person name="Lalanne C."/>
            <person name="Gautier V."/>
            <person name="Ament-velasquez S.L."/>
            <person name="Kruys A."/>
            <person name="Hutchinson M.I."/>
            <person name="Powell A.J."/>
            <person name="Barry K."/>
            <person name="Miller A.N."/>
            <person name="Grigoriev I.V."/>
            <person name="Debuchy R."/>
            <person name="Gladieux P."/>
            <person name="Thoren M.H."/>
            <person name="Johannesson H."/>
        </authorList>
    </citation>
    <scope>NUCLEOTIDE SEQUENCE</scope>
    <source>
        <strain evidence="2">SMH3187-1</strain>
    </source>
</reference>
<evidence type="ECO:0000313" key="2">
    <source>
        <dbReference type="EMBL" id="KAK0743391.1"/>
    </source>
</evidence>
<name>A0AA40EQ11_9PEZI</name>
<keyword evidence="3" id="KW-1185">Reference proteome</keyword>
<evidence type="ECO:0000313" key="3">
    <source>
        <dbReference type="Proteomes" id="UP001172155"/>
    </source>
</evidence>
<sequence length="268" mass="29250">MVGGYAQTYDLVGGLSLVATGKGQDCALNHLPAYQPHLIQIKPEPVACRRVFPNIPIPDLSDFHALVVEVPEADGKTYAIAVHPRNHPDPGTNGKDAVKEVDRGLHGGTTVVERYWEHQPCAPEAGPFSITVTCIQAVQYKHGLVHEAPKYRPPSVTGTRREPFEKRRNSAESANLTWAIVKRFSPTRLAAKMRRTVGIVGGPDADVSSTTNPFIMDLGKLDFPGRLDWGTSKATAGPSRSAQDRQTMTQTESAAIRARNRLLKVRST</sequence>
<gene>
    <name evidence="2" type="ORF">B0T18DRAFT_392176</name>
</gene>
<evidence type="ECO:0000256" key="1">
    <source>
        <dbReference type="SAM" id="MobiDB-lite"/>
    </source>
</evidence>
<dbReference type="EMBL" id="JAUKUD010000005">
    <property type="protein sequence ID" value="KAK0743391.1"/>
    <property type="molecule type" value="Genomic_DNA"/>
</dbReference>
<feature type="compositionally biased region" description="Polar residues" evidence="1">
    <location>
        <begin position="232"/>
        <end position="253"/>
    </location>
</feature>
<dbReference type="Proteomes" id="UP001172155">
    <property type="component" value="Unassembled WGS sequence"/>
</dbReference>
<organism evidence="2 3">
    <name type="scientific">Schizothecium vesticola</name>
    <dbReference type="NCBI Taxonomy" id="314040"/>
    <lineage>
        <taxon>Eukaryota</taxon>
        <taxon>Fungi</taxon>
        <taxon>Dikarya</taxon>
        <taxon>Ascomycota</taxon>
        <taxon>Pezizomycotina</taxon>
        <taxon>Sordariomycetes</taxon>
        <taxon>Sordariomycetidae</taxon>
        <taxon>Sordariales</taxon>
        <taxon>Schizotheciaceae</taxon>
        <taxon>Schizothecium</taxon>
    </lineage>
</organism>
<dbReference type="AlphaFoldDB" id="A0AA40EQ11"/>
<comment type="caution">
    <text evidence="2">The sequence shown here is derived from an EMBL/GenBank/DDBJ whole genome shotgun (WGS) entry which is preliminary data.</text>
</comment>
<proteinExistence type="predicted"/>
<feature type="region of interest" description="Disordered" evidence="1">
    <location>
        <begin position="229"/>
        <end position="253"/>
    </location>
</feature>